<dbReference type="Proteomes" id="UP000317663">
    <property type="component" value="Unassembled WGS sequence"/>
</dbReference>
<sequence length="340" mass="36613">MLITYTRSTVVATPTDYLADLVGLICGTKDLKSVSTTCDTTKSKLSGSYPTNKPTISSSNEVITTTPVDGGDPIITKTPATQYWLAVKHPLYEETIYLGIGYDSAKPALGMWLRIAKTKTVNEDKSITYGGQPSRSNLKTFIIAGDLTAKLNQRIELIVSDSGILFMTSHFPYTQEDQMLACPRGLFTLEAISSLATGVNTQNGVSMFALGGLDDYLEATALFDSASGKGTNGGQLTTANTNLVSLGAYANTSVTPSSETVGYSHNGILETSFLETFIHAGNYIYAKLHGYVRPLLVMNHSRYEVTLESVTYIGFVIGAITSYANSYPSPAAQLFAYIKK</sequence>
<comment type="caution">
    <text evidence="1">The sequence shown here is derived from an EMBL/GenBank/DDBJ whole genome shotgun (WGS) entry which is preliminary data.</text>
</comment>
<reference evidence="1 2" key="1">
    <citation type="journal article" date="2019" name="Environ. Microbiol.">
        <title>Species interactions and distinct microbial communities in high Arctic permafrost affected cryosols are associated with the CH4 and CO2 gas fluxes.</title>
        <authorList>
            <person name="Altshuler I."/>
            <person name="Hamel J."/>
            <person name="Turney S."/>
            <person name="Magnuson E."/>
            <person name="Levesque R."/>
            <person name="Greer C."/>
            <person name="Whyte L.G."/>
        </authorList>
    </citation>
    <scope>NUCLEOTIDE SEQUENCE [LARGE SCALE GENOMIC DNA]</scope>
    <source>
        <strain evidence="1 2">E4</strain>
    </source>
</reference>
<name>A0A502GDK5_9GAMM</name>
<protein>
    <submittedName>
        <fullName evidence="1">Uncharacterized protein</fullName>
    </submittedName>
</protein>
<dbReference type="RefSeq" id="WP_140473671.1">
    <property type="nucleotide sequence ID" value="NZ_RCZD01000008.1"/>
</dbReference>
<evidence type="ECO:0000313" key="1">
    <source>
        <dbReference type="EMBL" id="TPG59944.1"/>
    </source>
</evidence>
<accession>A0A502GDK5</accession>
<keyword evidence="2" id="KW-1185">Reference proteome</keyword>
<dbReference type="EMBL" id="RCZD01000008">
    <property type="protein sequence ID" value="TPG59944.1"/>
    <property type="molecule type" value="Genomic_DNA"/>
</dbReference>
<evidence type="ECO:0000313" key="2">
    <source>
        <dbReference type="Proteomes" id="UP000317663"/>
    </source>
</evidence>
<proteinExistence type="predicted"/>
<dbReference type="AlphaFoldDB" id="A0A502GDK5"/>
<organism evidence="1 2">
    <name type="scientific">Ewingella americana</name>
    <dbReference type="NCBI Taxonomy" id="41202"/>
    <lineage>
        <taxon>Bacteria</taxon>
        <taxon>Pseudomonadati</taxon>
        <taxon>Pseudomonadota</taxon>
        <taxon>Gammaproteobacteria</taxon>
        <taxon>Enterobacterales</taxon>
        <taxon>Yersiniaceae</taxon>
        <taxon>Ewingella</taxon>
    </lineage>
</organism>
<gene>
    <name evidence="1" type="ORF">EAH77_15365</name>
</gene>